<dbReference type="EMBL" id="CP158568">
    <property type="protein sequence ID" value="XBY43157.1"/>
    <property type="molecule type" value="Genomic_DNA"/>
</dbReference>
<sequence>MSPLTVVLGATGSKLRTGRSSPFLTDILGISVDVGVAFPRFGTPTRVLAAQLKLTIC</sequence>
<proteinExistence type="predicted"/>
<organism evidence="1">
    <name type="scientific">Methyloraptor flagellatus</name>
    <dbReference type="NCBI Taxonomy" id="3162530"/>
    <lineage>
        <taxon>Bacteria</taxon>
        <taxon>Pseudomonadati</taxon>
        <taxon>Pseudomonadota</taxon>
        <taxon>Alphaproteobacteria</taxon>
        <taxon>Hyphomicrobiales</taxon>
        <taxon>Ancalomicrobiaceae</taxon>
        <taxon>Methyloraptor</taxon>
    </lineage>
</organism>
<dbReference type="AlphaFoldDB" id="A0AAU7X630"/>
<accession>A0AAU7X630</accession>
<evidence type="ECO:0000313" key="1">
    <source>
        <dbReference type="EMBL" id="XBY43157.1"/>
    </source>
</evidence>
<reference evidence="1" key="1">
    <citation type="submission" date="2024-06" db="EMBL/GenBank/DDBJ databases">
        <title>Methylostella associata gen. nov., sp. nov., a novel Ancalomicrobiaceae-affiliated facultatively methylotrophic bacteria that feed on methanotrophs of the genus Methylococcus.</title>
        <authorList>
            <person name="Saltykova V."/>
            <person name="Danilova O.V."/>
            <person name="Oshkin I.Y."/>
            <person name="Belova S.E."/>
            <person name="Pimenov N.V."/>
            <person name="Dedysh S.N."/>
        </authorList>
    </citation>
    <scope>NUCLEOTIDE SEQUENCE</scope>
    <source>
        <strain evidence="1">S20</strain>
    </source>
</reference>
<dbReference type="KEGG" id="mflg:ABS361_13720"/>
<protein>
    <submittedName>
        <fullName evidence="1">Uncharacterized protein</fullName>
    </submittedName>
</protein>
<dbReference type="RefSeq" id="WP_407048259.1">
    <property type="nucleotide sequence ID" value="NZ_CP158568.1"/>
</dbReference>
<name>A0AAU7X630_9HYPH</name>
<gene>
    <name evidence="1" type="ORF">ABS361_13720</name>
</gene>